<protein>
    <recommendedName>
        <fullName evidence="7">TRAP transporter large permease protein</fullName>
    </recommendedName>
</protein>
<reference evidence="9 10" key="1">
    <citation type="submission" date="2019-04" db="EMBL/GenBank/DDBJ databases">
        <title>Phreatobacter aquaticus sp. nov.</title>
        <authorList>
            <person name="Choi A."/>
        </authorList>
    </citation>
    <scope>NUCLEOTIDE SEQUENCE [LARGE SCALE GENOMIC DNA]</scope>
    <source>
        <strain evidence="9 10">KCTC 52518</strain>
    </source>
</reference>
<organism evidence="9 10">
    <name type="scientific">Phreatobacter stygius</name>
    <dbReference type="NCBI Taxonomy" id="1940610"/>
    <lineage>
        <taxon>Bacteria</taxon>
        <taxon>Pseudomonadati</taxon>
        <taxon>Pseudomonadota</taxon>
        <taxon>Alphaproteobacteria</taxon>
        <taxon>Hyphomicrobiales</taxon>
        <taxon>Phreatobacteraceae</taxon>
        <taxon>Phreatobacter</taxon>
    </lineage>
</organism>
<feature type="transmembrane region" description="Helical" evidence="7">
    <location>
        <begin position="166"/>
        <end position="190"/>
    </location>
</feature>
<evidence type="ECO:0000256" key="7">
    <source>
        <dbReference type="RuleBase" id="RU369079"/>
    </source>
</evidence>
<feature type="transmembrane region" description="Helical" evidence="7">
    <location>
        <begin position="211"/>
        <end position="227"/>
    </location>
</feature>
<gene>
    <name evidence="9" type="ORF">E8M01_25290</name>
</gene>
<proteinExistence type="inferred from homology"/>
<comment type="function">
    <text evidence="7">Part of the tripartite ATP-independent periplasmic (TRAP) transport system.</text>
</comment>
<feature type="transmembrane region" description="Helical" evidence="7">
    <location>
        <begin position="311"/>
        <end position="328"/>
    </location>
</feature>
<feature type="transmembrane region" description="Helical" evidence="7">
    <location>
        <begin position="265"/>
        <end position="291"/>
    </location>
</feature>
<keyword evidence="6 7" id="KW-0472">Membrane</keyword>
<keyword evidence="10" id="KW-1185">Reference proteome</keyword>
<keyword evidence="2" id="KW-1003">Cell membrane</keyword>
<dbReference type="GO" id="GO:0022857">
    <property type="term" value="F:transmembrane transporter activity"/>
    <property type="evidence" value="ECO:0007669"/>
    <property type="project" value="UniProtKB-UniRule"/>
</dbReference>
<feature type="transmembrane region" description="Helical" evidence="7">
    <location>
        <begin position="363"/>
        <end position="383"/>
    </location>
</feature>
<dbReference type="GO" id="GO:0005886">
    <property type="term" value="C:plasma membrane"/>
    <property type="evidence" value="ECO:0007669"/>
    <property type="project" value="UniProtKB-SubCell"/>
</dbReference>
<accession>A0A4D7B8T2</accession>
<dbReference type="AlphaFoldDB" id="A0A4D7B8T2"/>
<feature type="transmembrane region" description="Helical" evidence="7">
    <location>
        <begin position="395"/>
        <end position="418"/>
    </location>
</feature>
<dbReference type="InterPro" id="IPR004681">
    <property type="entry name" value="TRAP_DctM"/>
</dbReference>
<evidence type="ECO:0000313" key="9">
    <source>
        <dbReference type="EMBL" id="QCI67253.1"/>
    </source>
</evidence>
<feature type="transmembrane region" description="Helical" evidence="7">
    <location>
        <begin position="233"/>
        <end position="253"/>
    </location>
</feature>
<dbReference type="OrthoDB" id="9790209at2"/>
<feature type="transmembrane region" description="Helical" evidence="7">
    <location>
        <begin position="6"/>
        <end position="32"/>
    </location>
</feature>
<feature type="transmembrane region" description="Helical" evidence="7">
    <location>
        <begin position="53"/>
        <end position="72"/>
    </location>
</feature>
<sequence length="426" mass="44943">MFSFLGLFMTFLLLGVPISLALGVGGMLYLAFTDNWSLVGALPQRMLAGVDQFVLLTIPLFLLAGNLMNLGGLSDRMIKFANALVGHMKGGLSLVTVLASIMFAGISGSAIAQSSAIGSLMIPAMARQGIPAAYGAALVAMSAVIDPLIPPSITMIIYGVLSGASIGQMFIAGIIPGLLLGLSLLGYAYWKAWKYNFPSMPRADWGERGRSLVAAIPALMLPVIIVGGVKSGIFTMTESAAVAVGYAFIVGALHRELTMKRLWEALCTTAITTSGLLFILAMASIVAFALTVEEVPTRFAESLLSISDNKLVVLLMLNIMLLLLGKFLEPISVMIVTMPILMKVCTMIGMDPVQFGVMVTLNVVIGMVTPPVGVCLFVVCAIAGKSVIEVSREVLPMFFICLVLLAVVATIPAVTLALPHLMLGAR</sequence>
<keyword evidence="4 7" id="KW-0812">Transmembrane</keyword>
<dbReference type="Pfam" id="PF06808">
    <property type="entry name" value="DctM"/>
    <property type="match status" value="1"/>
</dbReference>
<dbReference type="EMBL" id="CP039690">
    <property type="protein sequence ID" value="QCI67253.1"/>
    <property type="molecule type" value="Genomic_DNA"/>
</dbReference>
<dbReference type="RefSeq" id="WP_136962686.1">
    <property type="nucleotide sequence ID" value="NZ_CP039690.1"/>
</dbReference>
<evidence type="ECO:0000256" key="3">
    <source>
        <dbReference type="ARBA" id="ARBA00022519"/>
    </source>
</evidence>
<comment type="subcellular location">
    <subcellularLocation>
        <location evidence="1 7">Cell inner membrane</location>
        <topology evidence="1 7">Multi-pass membrane protein</topology>
    </subcellularLocation>
</comment>
<evidence type="ECO:0000259" key="8">
    <source>
        <dbReference type="Pfam" id="PF06808"/>
    </source>
</evidence>
<keyword evidence="5 7" id="KW-1133">Transmembrane helix</keyword>
<comment type="subunit">
    <text evidence="7">The complex comprises the extracytoplasmic solute receptor protein and the two transmembrane proteins.</text>
</comment>
<feature type="transmembrane region" description="Helical" evidence="7">
    <location>
        <begin position="133"/>
        <end position="160"/>
    </location>
</feature>
<dbReference type="PANTHER" id="PTHR33362">
    <property type="entry name" value="SIALIC ACID TRAP TRANSPORTER PERMEASE PROTEIN SIAT-RELATED"/>
    <property type="match status" value="1"/>
</dbReference>
<evidence type="ECO:0000256" key="1">
    <source>
        <dbReference type="ARBA" id="ARBA00004429"/>
    </source>
</evidence>
<name>A0A4D7B8T2_9HYPH</name>
<comment type="similarity">
    <text evidence="7">Belongs to the TRAP transporter large permease family.</text>
</comment>
<dbReference type="PANTHER" id="PTHR33362:SF3">
    <property type="entry name" value="SIALIC ACID TRAP TRANSPORTER PERMEASE PROTEIN SIAT"/>
    <property type="match status" value="1"/>
</dbReference>
<evidence type="ECO:0000256" key="4">
    <source>
        <dbReference type="ARBA" id="ARBA00022692"/>
    </source>
</evidence>
<keyword evidence="7" id="KW-0813">Transport</keyword>
<evidence type="ECO:0000256" key="2">
    <source>
        <dbReference type="ARBA" id="ARBA00022475"/>
    </source>
</evidence>
<feature type="domain" description="TRAP C4-dicarboxylate transport system permease DctM subunit" evidence="8">
    <location>
        <begin position="5"/>
        <end position="413"/>
    </location>
</feature>
<evidence type="ECO:0000256" key="5">
    <source>
        <dbReference type="ARBA" id="ARBA00022989"/>
    </source>
</evidence>
<dbReference type="Proteomes" id="UP000298781">
    <property type="component" value="Chromosome"/>
</dbReference>
<dbReference type="NCBIfam" id="TIGR00786">
    <property type="entry name" value="dctM"/>
    <property type="match status" value="1"/>
</dbReference>
<feature type="transmembrane region" description="Helical" evidence="7">
    <location>
        <begin position="92"/>
        <end position="112"/>
    </location>
</feature>
<dbReference type="KEGG" id="pstg:E8M01_25290"/>
<dbReference type="PIRSF" id="PIRSF006066">
    <property type="entry name" value="HI0050"/>
    <property type="match status" value="1"/>
</dbReference>
<evidence type="ECO:0000313" key="10">
    <source>
        <dbReference type="Proteomes" id="UP000298781"/>
    </source>
</evidence>
<keyword evidence="3 7" id="KW-0997">Cell inner membrane</keyword>
<dbReference type="InterPro" id="IPR010656">
    <property type="entry name" value="DctM"/>
</dbReference>
<evidence type="ECO:0000256" key="6">
    <source>
        <dbReference type="ARBA" id="ARBA00023136"/>
    </source>
</evidence>